<dbReference type="AlphaFoldDB" id="A0A511JEN5"/>
<protein>
    <submittedName>
        <fullName evidence="1">Uncharacterized protein</fullName>
    </submittedName>
</protein>
<accession>A0A511JEN5</accession>
<proteinExistence type="predicted"/>
<comment type="caution">
    <text evidence="1">The sequence shown here is derived from an EMBL/GenBank/DDBJ whole genome shotgun (WGS) entry which is preliminary data.</text>
</comment>
<dbReference type="EMBL" id="BJWG01000022">
    <property type="protein sequence ID" value="GEL96444.1"/>
    <property type="molecule type" value="Genomic_DNA"/>
</dbReference>
<evidence type="ECO:0000313" key="1">
    <source>
        <dbReference type="EMBL" id="GEL96444.1"/>
    </source>
</evidence>
<name>A0A511JEN5_9CELL</name>
<dbReference type="Proteomes" id="UP000321720">
    <property type="component" value="Unassembled WGS sequence"/>
</dbReference>
<gene>
    <name evidence="1" type="ORF">CCO02nite_31020</name>
</gene>
<evidence type="ECO:0000313" key="2">
    <source>
        <dbReference type="Proteomes" id="UP000321720"/>
    </source>
</evidence>
<reference evidence="1 2" key="1">
    <citation type="submission" date="2019-07" db="EMBL/GenBank/DDBJ databases">
        <title>Whole genome shotgun sequence of Cellulomonas composti NBRC 100758.</title>
        <authorList>
            <person name="Hosoyama A."/>
            <person name="Uohara A."/>
            <person name="Ohji S."/>
            <person name="Ichikawa N."/>
        </authorList>
    </citation>
    <scope>NUCLEOTIDE SEQUENCE [LARGE SCALE GENOMIC DNA]</scope>
    <source>
        <strain evidence="1 2">NBRC 100758</strain>
    </source>
</reference>
<sequence>MTLDSEPPATLADFLPQFREYLGMYVPRCTYLSVCAFVAGYRWGAKDDTLGDFSEWMSERVATRPELGWPWLVLCELYPADELPDPVAFTDEQDAQAIEVLFGLLFDYYGISESTH</sequence>
<organism evidence="1 2">
    <name type="scientific">Cellulomonas composti</name>
    <dbReference type="NCBI Taxonomy" id="266130"/>
    <lineage>
        <taxon>Bacteria</taxon>
        <taxon>Bacillati</taxon>
        <taxon>Actinomycetota</taxon>
        <taxon>Actinomycetes</taxon>
        <taxon>Micrococcales</taxon>
        <taxon>Cellulomonadaceae</taxon>
        <taxon>Cellulomonas</taxon>
    </lineage>
</organism>
<keyword evidence="2" id="KW-1185">Reference proteome</keyword>